<sequence length="129" mass="14065">MAKNNGAFATLSDEAELGSEVIGGVESEQPRDWTSNAETNDSKVTKSEEVAEPSKNKKKKKKSGIIAQEEDDLDKILPISTLYALPAQYEKVLLSATACTEAYVGGEKEVEKETVESTAAKKKKKKKEK</sequence>
<feature type="region of interest" description="Disordered" evidence="1">
    <location>
        <begin position="105"/>
        <end position="129"/>
    </location>
</feature>
<feature type="compositionally biased region" description="Basic residues" evidence="1">
    <location>
        <begin position="120"/>
        <end position="129"/>
    </location>
</feature>
<evidence type="ECO:0000313" key="3">
    <source>
        <dbReference type="Proteomes" id="UP000187406"/>
    </source>
</evidence>
<keyword evidence="3" id="KW-1185">Reference proteome</keyword>
<proteinExistence type="predicted"/>
<dbReference type="AlphaFoldDB" id="A0A1Q3D1U5"/>
<protein>
    <submittedName>
        <fullName evidence="2">Uncharacterized protein</fullName>
    </submittedName>
</protein>
<dbReference type="Proteomes" id="UP000187406">
    <property type="component" value="Unassembled WGS sequence"/>
</dbReference>
<feature type="region of interest" description="Disordered" evidence="1">
    <location>
        <begin position="19"/>
        <end position="65"/>
    </location>
</feature>
<gene>
    <name evidence="2" type="ORF">CFOL_v3_29812</name>
</gene>
<evidence type="ECO:0000313" key="2">
    <source>
        <dbReference type="EMBL" id="GAV86381.1"/>
    </source>
</evidence>
<dbReference type="EMBL" id="BDDD01003883">
    <property type="protein sequence ID" value="GAV86381.1"/>
    <property type="molecule type" value="Genomic_DNA"/>
</dbReference>
<feature type="compositionally biased region" description="Basic and acidic residues" evidence="1">
    <location>
        <begin position="106"/>
        <end position="115"/>
    </location>
</feature>
<organism evidence="2 3">
    <name type="scientific">Cephalotus follicularis</name>
    <name type="common">Albany pitcher plant</name>
    <dbReference type="NCBI Taxonomy" id="3775"/>
    <lineage>
        <taxon>Eukaryota</taxon>
        <taxon>Viridiplantae</taxon>
        <taxon>Streptophyta</taxon>
        <taxon>Embryophyta</taxon>
        <taxon>Tracheophyta</taxon>
        <taxon>Spermatophyta</taxon>
        <taxon>Magnoliopsida</taxon>
        <taxon>eudicotyledons</taxon>
        <taxon>Gunneridae</taxon>
        <taxon>Pentapetalae</taxon>
        <taxon>rosids</taxon>
        <taxon>fabids</taxon>
        <taxon>Oxalidales</taxon>
        <taxon>Cephalotaceae</taxon>
        <taxon>Cephalotus</taxon>
    </lineage>
</organism>
<reference evidence="3" key="1">
    <citation type="submission" date="2016-04" db="EMBL/GenBank/DDBJ databases">
        <title>Cephalotus genome sequencing.</title>
        <authorList>
            <person name="Fukushima K."/>
            <person name="Hasebe M."/>
            <person name="Fang X."/>
        </authorList>
    </citation>
    <scope>NUCLEOTIDE SEQUENCE [LARGE SCALE GENOMIC DNA]</scope>
    <source>
        <strain evidence="3">cv. St1</strain>
    </source>
</reference>
<name>A0A1Q3D1U5_CEPFO</name>
<feature type="compositionally biased region" description="Basic and acidic residues" evidence="1">
    <location>
        <begin position="40"/>
        <end position="55"/>
    </location>
</feature>
<accession>A0A1Q3D1U5</accession>
<comment type="caution">
    <text evidence="2">The sequence shown here is derived from an EMBL/GenBank/DDBJ whole genome shotgun (WGS) entry which is preliminary data.</text>
</comment>
<dbReference type="InParanoid" id="A0A1Q3D1U5"/>
<evidence type="ECO:0000256" key="1">
    <source>
        <dbReference type="SAM" id="MobiDB-lite"/>
    </source>
</evidence>
<dbReference type="STRING" id="3775.A0A1Q3D1U5"/>